<accession>A0ACB8UIA0</accession>
<evidence type="ECO:0000313" key="1">
    <source>
        <dbReference type="EMBL" id="KAI0094026.1"/>
    </source>
</evidence>
<keyword evidence="2" id="KW-1185">Reference proteome</keyword>
<evidence type="ECO:0000313" key="2">
    <source>
        <dbReference type="Proteomes" id="UP001055072"/>
    </source>
</evidence>
<gene>
    <name evidence="1" type="ORF">BDY19DRAFT_982809</name>
</gene>
<sequence length="403" mass="42954">MNSQPRGSIGAQDFKLLLDTGSSDLWVVSSDCSTSDCRGVPKYQQTPTLNSTSADFHLDYLLGAVSGLIGTETISLGSFEIESQVFAMANETEGLALSSTGNSGILGLSFPFEASIPDTSGATLLENLLSPFNDSDRYFAVKLGRDGANSSFTIGELDPTVADSPSDITYTAVTPFAHNIYDYWKMPLQYLTINSTTFPLSSSGVPGTSSPIAVFDTGTTLILGPSDDVDRFWQSVGASRKTDDGWQIRCDRGISIGFVLGEGASQKEYVIDPADLSWMQGMRDGEWCFGGVQANDGVSSGDWLLGDTFLRNVYIVHHAATSDKPPMVGLLGLTDPQGSMHNFRLTRGNDPTGSVSVLTTATRRGSSLSAAATYSISGASGFVFGALLTVLLHLCLTRRSQKF</sequence>
<comment type="caution">
    <text evidence="1">The sequence shown here is derived from an EMBL/GenBank/DDBJ whole genome shotgun (WGS) entry which is preliminary data.</text>
</comment>
<name>A0ACB8UIA0_9APHY</name>
<protein>
    <submittedName>
        <fullName evidence="1">Aspartic peptidase domain-containing protein</fullName>
    </submittedName>
</protein>
<dbReference type="EMBL" id="MU274901">
    <property type="protein sequence ID" value="KAI0094026.1"/>
    <property type="molecule type" value="Genomic_DNA"/>
</dbReference>
<reference evidence="1" key="1">
    <citation type="journal article" date="2021" name="Environ. Microbiol.">
        <title>Gene family expansions and transcriptome signatures uncover fungal adaptations to wood decay.</title>
        <authorList>
            <person name="Hage H."/>
            <person name="Miyauchi S."/>
            <person name="Viragh M."/>
            <person name="Drula E."/>
            <person name="Min B."/>
            <person name="Chaduli D."/>
            <person name="Navarro D."/>
            <person name="Favel A."/>
            <person name="Norest M."/>
            <person name="Lesage-Meessen L."/>
            <person name="Balint B."/>
            <person name="Merenyi Z."/>
            <person name="de Eugenio L."/>
            <person name="Morin E."/>
            <person name="Martinez A.T."/>
            <person name="Baldrian P."/>
            <person name="Stursova M."/>
            <person name="Martinez M.J."/>
            <person name="Novotny C."/>
            <person name="Magnuson J.K."/>
            <person name="Spatafora J.W."/>
            <person name="Maurice S."/>
            <person name="Pangilinan J."/>
            <person name="Andreopoulos W."/>
            <person name="LaButti K."/>
            <person name="Hundley H."/>
            <person name="Na H."/>
            <person name="Kuo A."/>
            <person name="Barry K."/>
            <person name="Lipzen A."/>
            <person name="Henrissat B."/>
            <person name="Riley R."/>
            <person name="Ahrendt S."/>
            <person name="Nagy L.G."/>
            <person name="Grigoriev I.V."/>
            <person name="Martin F."/>
            <person name="Rosso M.N."/>
        </authorList>
    </citation>
    <scope>NUCLEOTIDE SEQUENCE</scope>
    <source>
        <strain evidence="1">CBS 384.51</strain>
    </source>
</reference>
<organism evidence="1 2">
    <name type="scientific">Irpex rosettiformis</name>
    <dbReference type="NCBI Taxonomy" id="378272"/>
    <lineage>
        <taxon>Eukaryota</taxon>
        <taxon>Fungi</taxon>
        <taxon>Dikarya</taxon>
        <taxon>Basidiomycota</taxon>
        <taxon>Agaricomycotina</taxon>
        <taxon>Agaricomycetes</taxon>
        <taxon>Polyporales</taxon>
        <taxon>Irpicaceae</taxon>
        <taxon>Irpex</taxon>
    </lineage>
</organism>
<proteinExistence type="predicted"/>
<dbReference type="Proteomes" id="UP001055072">
    <property type="component" value="Unassembled WGS sequence"/>
</dbReference>